<dbReference type="InterPro" id="IPR008753">
    <property type="entry name" value="Peptidase_M13_N"/>
</dbReference>
<dbReference type="SUPFAM" id="SSF55486">
    <property type="entry name" value="Metalloproteases ('zincins'), catalytic domain"/>
    <property type="match status" value="1"/>
</dbReference>
<accession>A0A8S1CZI5</accession>
<evidence type="ECO:0000313" key="4">
    <source>
        <dbReference type="EMBL" id="CAB3373465.1"/>
    </source>
</evidence>
<dbReference type="GO" id="GO:0004222">
    <property type="term" value="F:metalloendopeptidase activity"/>
    <property type="evidence" value="ECO:0007669"/>
    <property type="project" value="InterPro"/>
</dbReference>
<protein>
    <recommendedName>
        <fullName evidence="3">Peptidase M13 N-terminal domain-containing protein</fullName>
    </recommendedName>
</protein>
<organism evidence="4 5">
    <name type="scientific">Cloeon dipterum</name>
    <dbReference type="NCBI Taxonomy" id="197152"/>
    <lineage>
        <taxon>Eukaryota</taxon>
        <taxon>Metazoa</taxon>
        <taxon>Ecdysozoa</taxon>
        <taxon>Arthropoda</taxon>
        <taxon>Hexapoda</taxon>
        <taxon>Insecta</taxon>
        <taxon>Pterygota</taxon>
        <taxon>Palaeoptera</taxon>
        <taxon>Ephemeroptera</taxon>
        <taxon>Pisciforma</taxon>
        <taxon>Baetidae</taxon>
        <taxon>Cloeon</taxon>
    </lineage>
</organism>
<dbReference type="GO" id="GO:0016485">
    <property type="term" value="P:protein processing"/>
    <property type="evidence" value="ECO:0007669"/>
    <property type="project" value="TreeGrafter"/>
</dbReference>
<reference evidence="4 5" key="1">
    <citation type="submission" date="2020-04" db="EMBL/GenBank/DDBJ databases">
        <authorList>
            <person name="Alioto T."/>
            <person name="Alioto T."/>
            <person name="Gomez Garrido J."/>
        </authorList>
    </citation>
    <scope>NUCLEOTIDE SEQUENCE [LARGE SCALE GENOMIC DNA]</scope>
</reference>
<gene>
    <name evidence="4" type="ORF">CLODIP_2_CD15635</name>
</gene>
<feature type="domain" description="Peptidase M13 N-terminal" evidence="3">
    <location>
        <begin position="71"/>
        <end position="141"/>
    </location>
</feature>
<dbReference type="InterPro" id="IPR000718">
    <property type="entry name" value="Peptidase_M13"/>
</dbReference>
<dbReference type="Pfam" id="PF05649">
    <property type="entry name" value="Peptidase_M13_N"/>
    <property type="match status" value="1"/>
</dbReference>
<evidence type="ECO:0000259" key="3">
    <source>
        <dbReference type="Pfam" id="PF05649"/>
    </source>
</evidence>
<dbReference type="EMBL" id="CADEPI010000085">
    <property type="protein sequence ID" value="CAB3373465.1"/>
    <property type="molecule type" value="Genomic_DNA"/>
</dbReference>
<evidence type="ECO:0000313" key="5">
    <source>
        <dbReference type="Proteomes" id="UP000494165"/>
    </source>
</evidence>
<keyword evidence="5" id="KW-1185">Reference proteome</keyword>
<comment type="subcellular location">
    <subcellularLocation>
        <location evidence="1">Cell membrane</location>
        <topology evidence="1">Single-pass type II membrane protein</topology>
    </subcellularLocation>
</comment>
<dbReference type="AlphaFoldDB" id="A0A8S1CZI5"/>
<dbReference type="GO" id="GO:0005886">
    <property type="term" value="C:plasma membrane"/>
    <property type="evidence" value="ECO:0007669"/>
    <property type="project" value="UniProtKB-SubCell"/>
</dbReference>
<evidence type="ECO:0000256" key="1">
    <source>
        <dbReference type="ARBA" id="ARBA00004401"/>
    </source>
</evidence>
<dbReference type="Gene3D" id="3.40.390.10">
    <property type="entry name" value="Collagenase (Catalytic Domain)"/>
    <property type="match status" value="1"/>
</dbReference>
<comment type="similarity">
    <text evidence="2">Belongs to the peptidase M13 family.</text>
</comment>
<evidence type="ECO:0000256" key="2">
    <source>
        <dbReference type="ARBA" id="ARBA00007357"/>
    </source>
</evidence>
<name>A0A8S1CZI5_9INSE</name>
<dbReference type="InterPro" id="IPR024079">
    <property type="entry name" value="MetalloPept_cat_dom_sf"/>
</dbReference>
<comment type="caution">
    <text evidence="4">The sequence shown here is derived from an EMBL/GenBank/DDBJ whole genome shotgun (WGS) entry which is preliminary data.</text>
</comment>
<dbReference type="PANTHER" id="PTHR11733:SF133">
    <property type="entry name" value="PHOSPHATE-REGULATING NEUTRAL ENDOPEPTIDASE PHEX"/>
    <property type="match status" value="1"/>
</dbReference>
<proteinExistence type="inferred from homology"/>
<dbReference type="PROSITE" id="PS51885">
    <property type="entry name" value="NEPRILYSIN"/>
    <property type="match status" value="1"/>
</dbReference>
<dbReference type="Proteomes" id="UP000494165">
    <property type="component" value="Unassembled WGS sequence"/>
</dbReference>
<dbReference type="PANTHER" id="PTHR11733">
    <property type="entry name" value="ZINC METALLOPROTEASE FAMILY M13 NEPRILYSIN-RELATED"/>
    <property type="match status" value="1"/>
</dbReference>
<dbReference type="OrthoDB" id="6475849at2759"/>
<sequence length="156" mass="17739">MTYSCGWPARTDGRSLRQVVSQVSLPVHEDKGHSETSTVCIESFQRTISQDVQQVRPPARLYSSIDTSVDPCDDFYQFACGGWIEKHPVPDGASHVDQFQLLKDQSINQIREILEADNSHLTMVPLMQARSLYRRCMDEGNARRMVGLHLWAAEFL</sequence>